<evidence type="ECO:0000256" key="6">
    <source>
        <dbReference type="ARBA" id="ARBA00040453"/>
    </source>
</evidence>
<feature type="repeat" description="WD" evidence="8">
    <location>
        <begin position="92"/>
        <end position="127"/>
    </location>
</feature>
<dbReference type="InterPro" id="IPR015943">
    <property type="entry name" value="WD40/YVTN_repeat-like_dom_sf"/>
</dbReference>
<keyword evidence="4" id="KW-0677">Repeat</keyword>
<keyword evidence="2" id="KW-0963">Cytoplasm</keyword>
<dbReference type="InterPro" id="IPR051980">
    <property type="entry name" value="WD_repeat_MORG1"/>
</dbReference>
<sequence>MKRTAVINTDHGAVRSVRFNHDGNYMLTCGSDKTLKLWNPTRQLLIKSYKNIHGSEILDVVASHDNGKFATAGLDRKVFLTDVSTGKVLRKIRAHDDKVNTVKFNSESTLLFSASVDGTCKVWDLRSRSYEPIQTMNEAKDNVTSLYVTDSQILTGSADACIRRYDIRLGFMYSDYLGGPISCATFTKDSQCTLAGLQGDAIRLIDNDTGKLLNEFSGHSNSEYKLECCMNSKDNYIYSGSEDSAVYIWDLITGKIISKLQHDYRVVHSISFHPTEEKLLSASLGCVYLWEIPEDND</sequence>
<evidence type="ECO:0000256" key="2">
    <source>
        <dbReference type="ARBA" id="ARBA00022490"/>
    </source>
</evidence>
<dbReference type="PROSITE" id="PS00678">
    <property type="entry name" value="WD_REPEATS_1"/>
    <property type="match status" value="2"/>
</dbReference>
<dbReference type="EMBL" id="VXIV02002531">
    <property type="protein sequence ID" value="KAF6024799.1"/>
    <property type="molecule type" value="Genomic_DNA"/>
</dbReference>
<evidence type="ECO:0000256" key="3">
    <source>
        <dbReference type="ARBA" id="ARBA00022574"/>
    </source>
</evidence>
<dbReference type="SMART" id="SM00320">
    <property type="entry name" value="WD40"/>
    <property type="match status" value="6"/>
</dbReference>
<name>A0A7J7JER2_BUGNE</name>
<keyword evidence="10" id="KW-1185">Reference proteome</keyword>
<comment type="similarity">
    <text evidence="5">Belongs to the WD repeat MORG1 family.</text>
</comment>
<evidence type="ECO:0000256" key="5">
    <source>
        <dbReference type="ARBA" id="ARBA00038145"/>
    </source>
</evidence>
<dbReference type="PANTHER" id="PTHR22842:SF3">
    <property type="entry name" value="WD REPEAT DOMAIN-CONTAINING PROTEIN 83"/>
    <property type="match status" value="1"/>
</dbReference>
<dbReference type="PRINTS" id="PR00320">
    <property type="entry name" value="GPROTEINBRPT"/>
</dbReference>
<dbReference type="PANTHER" id="PTHR22842">
    <property type="entry name" value="WD40 REPEAT PROTEIN"/>
    <property type="match status" value="1"/>
</dbReference>
<dbReference type="GO" id="GO:0005737">
    <property type="term" value="C:cytoplasm"/>
    <property type="evidence" value="ECO:0007669"/>
    <property type="project" value="UniProtKB-SubCell"/>
</dbReference>
<evidence type="ECO:0000313" key="9">
    <source>
        <dbReference type="EMBL" id="KAF6024799.1"/>
    </source>
</evidence>
<feature type="repeat" description="WD" evidence="8">
    <location>
        <begin position="216"/>
        <end position="259"/>
    </location>
</feature>
<evidence type="ECO:0000313" key="10">
    <source>
        <dbReference type="Proteomes" id="UP000593567"/>
    </source>
</evidence>
<organism evidence="9 10">
    <name type="scientific">Bugula neritina</name>
    <name type="common">Brown bryozoan</name>
    <name type="synonym">Sertularia neritina</name>
    <dbReference type="NCBI Taxonomy" id="10212"/>
    <lineage>
        <taxon>Eukaryota</taxon>
        <taxon>Metazoa</taxon>
        <taxon>Spiralia</taxon>
        <taxon>Lophotrochozoa</taxon>
        <taxon>Bryozoa</taxon>
        <taxon>Gymnolaemata</taxon>
        <taxon>Cheilostomatida</taxon>
        <taxon>Flustrina</taxon>
        <taxon>Buguloidea</taxon>
        <taxon>Bugulidae</taxon>
        <taxon>Bugula</taxon>
    </lineage>
</organism>
<dbReference type="PROSITE" id="PS50082">
    <property type="entry name" value="WD_REPEATS_2"/>
    <property type="match status" value="3"/>
</dbReference>
<evidence type="ECO:0000256" key="7">
    <source>
        <dbReference type="ARBA" id="ARBA00042222"/>
    </source>
</evidence>
<protein>
    <recommendedName>
        <fullName evidence="6">WD repeat domain-containing protein 83</fullName>
    </recommendedName>
    <alternativeName>
        <fullName evidence="7">Mitogen-activated protein kinase organizer 1</fullName>
    </alternativeName>
</protein>
<comment type="caution">
    <text evidence="9">The sequence shown here is derived from an EMBL/GenBank/DDBJ whole genome shotgun (WGS) entry which is preliminary data.</text>
</comment>
<dbReference type="Gene3D" id="2.130.10.10">
    <property type="entry name" value="YVTN repeat-like/Quinoprotein amine dehydrogenase"/>
    <property type="match status" value="1"/>
</dbReference>
<proteinExistence type="inferred from homology"/>
<dbReference type="OrthoDB" id="71437at2759"/>
<dbReference type="AlphaFoldDB" id="A0A7J7JER2"/>
<dbReference type="InterPro" id="IPR019775">
    <property type="entry name" value="WD40_repeat_CS"/>
</dbReference>
<evidence type="ECO:0000256" key="4">
    <source>
        <dbReference type="ARBA" id="ARBA00022737"/>
    </source>
</evidence>
<dbReference type="Pfam" id="PF00400">
    <property type="entry name" value="WD40"/>
    <property type="match status" value="4"/>
</dbReference>
<evidence type="ECO:0000256" key="1">
    <source>
        <dbReference type="ARBA" id="ARBA00004496"/>
    </source>
</evidence>
<dbReference type="GO" id="GO:0000398">
    <property type="term" value="P:mRNA splicing, via spliceosome"/>
    <property type="evidence" value="ECO:0007669"/>
    <property type="project" value="TreeGrafter"/>
</dbReference>
<evidence type="ECO:0000256" key="8">
    <source>
        <dbReference type="PROSITE-ProRule" id="PRU00221"/>
    </source>
</evidence>
<keyword evidence="3 8" id="KW-0853">WD repeat</keyword>
<feature type="repeat" description="WD" evidence="8">
    <location>
        <begin position="7"/>
        <end position="39"/>
    </location>
</feature>
<gene>
    <name evidence="9" type="ORF">EB796_016892</name>
</gene>
<dbReference type="Proteomes" id="UP000593567">
    <property type="component" value="Unassembled WGS sequence"/>
</dbReference>
<dbReference type="SUPFAM" id="SSF50978">
    <property type="entry name" value="WD40 repeat-like"/>
    <property type="match status" value="1"/>
</dbReference>
<reference evidence="9" key="1">
    <citation type="submission" date="2020-06" db="EMBL/GenBank/DDBJ databases">
        <title>Draft genome of Bugula neritina, a colonial animal packing powerful symbionts and potential medicines.</title>
        <authorList>
            <person name="Rayko M."/>
        </authorList>
    </citation>
    <scope>NUCLEOTIDE SEQUENCE [LARGE SCALE GENOMIC DNA]</scope>
    <source>
        <strain evidence="9">Kwan_BN1</strain>
    </source>
</reference>
<comment type="subcellular location">
    <subcellularLocation>
        <location evidence="1">Cytoplasm</location>
    </subcellularLocation>
</comment>
<dbReference type="GO" id="GO:0071013">
    <property type="term" value="C:catalytic step 2 spliceosome"/>
    <property type="evidence" value="ECO:0007669"/>
    <property type="project" value="TreeGrafter"/>
</dbReference>
<dbReference type="CDD" id="cd00200">
    <property type="entry name" value="WD40"/>
    <property type="match status" value="1"/>
</dbReference>
<dbReference type="InterPro" id="IPR001680">
    <property type="entry name" value="WD40_rpt"/>
</dbReference>
<dbReference type="InterPro" id="IPR020472">
    <property type="entry name" value="WD40_PAC1"/>
</dbReference>
<dbReference type="PROSITE" id="PS50294">
    <property type="entry name" value="WD_REPEATS_REGION"/>
    <property type="match status" value="2"/>
</dbReference>
<accession>A0A7J7JER2</accession>
<dbReference type="InterPro" id="IPR036322">
    <property type="entry name" value="WD40_repeat_dom_sf"/>
</dbReference>